<evidence type="ECO:0000256" key="4">
    <source>
        <dbReference type="ARBA" id="ARBA00023002"/>
    </source>
</evidence>
<protein>
    <submittedName>
        <fullName evidence="8">Zinc-dependent alcohol dehydrogenase family protein</fullName>
    </submittedName>
</protein>
<gene>
    <name evidence="8" type="ORF">GCM10022416_60780</name>
</gene>
<dbReference type="RefSeq" id="WP_345025224.1">
    <property type="nucleotide sequence ID" value="NZ_BAABDO010000174.1"/>
</dbReference>
<evidence type="ECO:0000256" key="2">
    <source>
        <dbReference type="ARBA" id="ARBA00022723"/>
    </source>
</evidence>
<dbReference type="InterPro" id="IPR013154">
    <property type="entry name" value="ADH-like_N"/>
</dbReference>
<comment type="cofactor">
    <cofactor evidence="1 5">
        <name>Zn(2+)</name>
        <dbReference type="ChEBI" id="CHEBI:29105"/>
    </cofactor>
</comment>
<dbReference type="SUPFAM" id="SSF50129">
    <property type="entry name" value="GroES-like"/>
    <property type="match status" value="1"/>
</dbReference>
<dbReference type="Gene3D" id="3.40.50.720">
    <property type="entry name" value="NAD(P)-binding Rossmann-like Domain"/>
    <property type="match status" value="1"/>
</dbReference>
<organism evidence="8 9">
    <name type="scientific">Actinomadura keratinilytica</name>
    <dbReference type="NCBI Taxonomy" id="547461"/>
    <lineage>
        <taxon>Bacteria</taxon>
        <taxon>Bacillati</taxon>
        <taxon>Actinomycetota</taxon>
        <taxon>Actinomycetes</taxon>
        <taxon>Streptosporangiales</taxon>
        <taxon>Thermomonosporaceae</taxon>
        <taxon>Actinomadura</taxon>
    </lineage>
</organism>
<dbReference type="EMBL" id="BAABDO010000174">
    <property type="protein sequence ID" value="GAA3507787.1"/>
    <property type="molecule type" value="Genomic_DNA"/>
</dbReference>
<proteinExistence type="inferred from homology"/>
<dbReference type="InterPro" id="IPR036291">
    <property type="entry name" value="NAD(P)-bd_dom_sf"/>
</dbReference>
<sequence length="344" mass="35963">MRAALIETPGTVAVTTLPDPAPGPGQVVVAVAACGICGTDLHIFDGDFAPTPYPIVPGHEFAGEIVAVGAGVTGLRTGDRVAVDPSLFCGACHYCERGQGNLCENWNAIGVTRNGACAEYALAPAANCHRLPEHLDLSHAALIEPLSCAVRGFDLLPRRMGDHYLIYGAGTMGLMMLQLARRAGAASVSVVDLNTARLPVATRLGADAAAASADEFDRPQGWEVVIDCTGAVAAIEDGLTRVRRGGTFQQFGVAPADATARFSPFRVYNDEITIVGSMAVLHSFGRAVDLMARGAIDPDIMISDRFALDRYPEALTAFRDGTGRKLQVSAACPSDAPAVNGARC</sequence>
<dbReference type="SUPFAM" id="SSF51735">
    <property type="entry name" value="NAD(P)-binding Rossmann-fold domains"/>
    <property type="match status" value="1"/>
</dbReference>
<comment type="similarity">
    <text evidence="5">Belongs to the zinc-containing alcohol dehydrogenase family.</text>
</comment>
<keyword evidence="4" id="KW-0560">Oxidoreductase</keyword>
<dbReference type="PANTHER" id="PTHR43401">
    <property type="entry name" value="L-THREONINE 3-DEHYDROGENASE"/>
    <property type="match status" value="1"/>
</dbReference>
<evidence type="ECO:0000259" key="6">
    <source>
        <dbReference type="Pfam" id="PF00107"/>
    </source>
</evidence>
<keyword evidence="2 5" id="KW-0479">Metal-binding</keyword>
<feature type="domain" description="Alcohol dehydrogenase-like C-terminal" evidence="6">
    <location>
        <begin position="172"/>
        <end position="292"/>
    </location>
</feature>
<keyword evidence="9" id="KW-1185">Reference proteome</keyword>
<dbReference type="Proteomes" id="UP001500266">
    <property type="component" value="Unassembled WGS sequence"/>
</dbReference>
<accession>A0ABP6UGP0</accession>
<evidence type="ECO:0000313" key="9">
    <source>
        <dbReference type="Proteomes" id="UP001500266"/>
    </source>
</evidence>
<dbReference type="Pfam" id="PF08240">
    <property type="entry name" value="ADH_N"/>
    <property type="match status" value="1"/>
</dbReference>
<evidence type="ECO:0000313" key="8">
    <source>
        <dbReference type="EMBL" id="GAA3507787.1"/>
    </source>
</evidence>
<name>A0ABP6UGP0_9ACTN</name>
<reference evidence="9" key="1">
    <citation type="journal article" date="2019" name="Int. J. Syst. Evol. Microbiol.">
        <title>The Global Catalogue of Microorganisms (GCM) 10K type strain sequencing project: providing services to taxonomists for standard genome sequencing and annotation.</title>
        <authorList>
            <consortium name="The Broad Institute Genomics Platform"/>
            <consortium name="The Broad Institute Genome Sequencing Center for Infectious Disease"/>
            <person name="Wu L."/>
            <person name="Ma J."/>
        </authorList>
    </citation>
    <scope>NUCLEOTIDE SEQUENCE [LARGE SCALE GENOMIC DNA]</scope>
    <source>
        <strain evidence="9">JCM 17316</strain>
    </source>
</reference>
<feature type="domain" description="Alcohol dehydrogenase-like N-terminal" evidence="7">
    <location>
        <begin position="23"/>
        <end position="133"/>
    </location>
</feature>
<evidence type="ECO:0000256" key="1">
    <source>
        <dbReference type="ARBA" id="ARBA00001947"/>
    </source>
</evidence>
<evidence type="ECO:0000256" key="5">
    <source>
        <dbReference type="RuleBase" id="RU361277"/>
    </source>
</evidence>
<dbReference type="CDD" id="cd08234">
    <property type="entry name" value="threonine_DH_like"/>
    <property type="match status" value="1"/>
</dbReference>
<evidence type="ECO:0000259" key="7">
    <source>
        <dbReference type="Pfam" id="PF08240"/>
    </source>
</evidence>
<dbReference type="Pfam" id="PF00107">
    <property type="entry name" value="ADH_zinc_N"/>
    <property type="match status" value="1"/>
</dbReference>
<dbReference type="InterPro" id="IPR011032">
    <property type="entry name" value="GroES-like_sf"/>
</dbReference>
<dbReference type="InterPro" id="IPR050129">
    <property type="entry name" value="Zn_alcohol_dh"/>
</dbReference>
<dbReference type="InterPro" id="IPR013149">
    <property type="entry name" value="ADH-like_C"/>
</dbReference>
<comment type="caution">
    <text evidence="8">The sequence shown here is derived from an EMBL/GenBank/DDBJ whole genome shotgun (WGS) entry which is preliminary data.</text>
</comment>
<dbReference type="PROSITE" id="PS51257">
    <property type="entry name" value="PROKAR_LIPOPROTEIN"/>
    <property type="match status" value="1"/>
</dbReference>
<dbReference type="InterPro" id="IPR002328">
    <property type="entry name" value="ADH_Zn_CS"/>
</dbReference>
<dbReference type="Gene3D" id="3.90.180.10">
    <property type="entry name" value="Medium-chain alcohol dehydrogenases, catalytic domain"/>
    <property type="match status" value="1"/>
</dbReference>
<dbReference type="PANTHER" id="PTHR43401:SF5">
    <property type="entry name" value="ALCOHOL DEHYDROGENASE-RELATED"/>
    <property type="match status" value="1"/>
</dbReference>
<keyword evidence="3 5" id="KW-0862">Zinc</keyword>
<evidence type="ECO:0000256" key="3">
    <source>
        <dbReference type="ARBA" id="ARBA00022833"/>
    </source>
</evidence>
<dbReference type="PROSITE" id="PS00059">
    <property type="entry name" value="ADH_ZINC"/>
    <property type="match status" value="1"/>
</dbReference>